<sequence length="145" mass="14636">MSERGRGRGGGPQQSGRGGGGRGGGRGGGGRGGGAGGRGGGGGGQGSSAAERPKKEAILDLSKYIDKEIRVKFAGGREVVGTLKGFDQLMNLVMDQVNESLRDQDGNLTGKTRPLGLVVLRGTALTVINPADGFESIENPFAQAA</sequence>
<feature type="region of interest" description="Disordered" evidence="9">
    <location>
        <begin position="1"/>
        <end position="54"/>
    </location>
</feature>
<dbReference type="InterPro" id="IPR010920">
    <property type="entry name" value="LSM_dom_sf"/>
</dbReference>
<evidence type="ECO:0000256" key="9">
    <source>
        <dbReference type="SAM" id="MobiDB-lite"/>
    </source>
</evidence>
<dbReference type="Proteomes" id="UP000246740">
    <property type="component" value="Unassembled WGS sequence"/>
</dbReference>
<comment type="similarity">
    <text evidence="2">Belongs to the snRNP Sm proteins family.</text>
</comment>
<dbReference type="PROSITE" id="PS52002">
    <property type="entry name" value="SM"/>
    <property type="match status" value="1"/>
</dbReference>
<dbReference type="InterPro" id="IPR044641">
    <property type="entry name" value="Lsm7/SmG-like"/>
</dbReference>
<dbReference type="InterPro" id="IPR017132">
    <property type="entry name" value="Lsm7"/>
</dbReference>
<dbReference type="PANTHER" id="PTHR10553:SF5">
    <property type="entry name" value="U6 SNRNA-ASSOCIATED SM-LIKE PROTEIN LSM7"/>
    <property type="match status" value="1"/>
</dbReference>
<evidence type="ECO:0000256" key="6">
    <source>
        <dbReference type="ARBA" id="ARBA00023187"/>
    </source>
</evidence>
<dbReference type="InParanoid" id="A0A317XW36"/>
<dbReference type="OrthoDB" id="274944at2759"/>
<evidence type="ECO:0000256" key="7">
    <source>
        <dbReference type="ARBA" id="ARBA00023242"/>
    </source>
</evidence>
<keyword evidence="5" id="KW-0694">RNA-binding</keyword>
<dbReference type="STRING" id="1882483.A0A317XW36"/>
<dbReference type="GO" id="GO:0005688">
    <property type="term" value="C:U6 snRNP"/>
    <property type="evidence" value="ECO:0007669"/>
    <property type="project" value="TreeGrafter"/>
</dbReference>
<dbReference type="InterPro" id="IPR001163">
    <property type="entry name" value="Sm_dom_euk/arc"/>
</dbReference>
<dbReference type="FunFam" id="2.30.30.100:FF:000043">
    <property type="entry name" value="U6 snRNA-associated Sm-like protein LSm7"/>
    <property type="match status" value="1"/>
</dbReference>
<dbReference type="AlphaFoldDB" id="A0A317XW36"/>
<keyword evidence="3" id="KW-0507">mRNA processing</keyword>
<feature type="domain" description="Sm" evidence="10">
    <location>
        <begin position="56"/>
        <end position="134"/>
    </location>
</feature>
<dbReference type="FunCoup" id="A0A317XW36">
    <property type="interactions" value="390"/>
</dbReference>
<feature type="compositionally biased region" description="Gly residues" evidence="9">
    <location>
        <begin position="8"/>
        <end position="46"/>
    </location>
</feature>
<dbReference type="GO" id="GO:0071004">
    <property type="term" value="C:U2-type prespliceosome"/>
    <property type="evidence" value="ECO:0007669"/>
    <property type="project" value="TreeGrafter"/>
</dbReference>
<dbReference type="GO" id="GO:0003723">
    <property type="term" value="F:RNA binding"/>
    <property type="evidence" value="ECO:0007669"/>
    <property type="project" value="UniProtKB-KW"/>
</dbReference>
<gene>
    <name evidence="11" type="ORF">BCV70DRAFT_198952</name>
</gene>
<evidence type="ECO:0000256" key="3">
    <source>
        <dbReference type="ARBA" id="ARBA00022664"/>
    </source>
</evidence>
<dbReference type="SUPFAM" id="SSF50182">
    <property type="entry name" value="Sm-like ribonucleoproteins"/>
    <property type="match status" value="1"/>
</dbReference>
<evidence type="ECO:0000256" key="8">
    <source>
        <dbReference type="ARBA" id="ARBA00023274"/>
    </source>
</evidence>
<evidence type="ECO:0000256" key="4">
    <source>
        <dbReference type="ARBA" id="ARBA00022728"/>
    </source>
</evidence>
<dbReference type="Pfam" id="PF01423">
    <property type="entry name" value="LSM"/>
    <property type="match status" value="1"/>
</dbReference>
<comment type="subcellular location">
    <subcellularLocation>
        <location evidence="1">Nucleus</location>
    </subcellularLocation>
</comment>
<dbReference type="GO" id="GO:0071013">
    <property type="term" value="C:catalytic step 2 spliceosome"/>
    <property type="evidence" value="ECO:0007669"/>
    <property type="project" value="TreeGrafter"/>
</dbReference>
<dbReference type="PANTHER" id="PTHR10553">
    <property type="entry name" value="SMALL NUCLEAR RIBONUCLEOPROTEIN"/>
    <property type="match status" value="1"/>
</dbReference>
<keyword evidence="4" id="KW-0747">Spliceosome</keyword>
<reference evidence="11 12" key="1">
    <citation type="journal article" date="2018" name="Mol. Biol. Evol.">
        <title>Broad Genomic Sampling Reveals a Smut Pathogenic Ancestry of the Fungal Clade Ustilaginomycotina.</title>
        <authorList>
            <person name="Kijpornyongpan T."/>
            <person name="Mondo S.J."/>
            <person name="Barry K."/>
            <person name="Sandor L."/>
            <person name="Lee J."/>
            <person name="Lipzen A."/>
            <person name="Pangilinan J."/>
            <person name="LaButti K."/>
            <person name="Hainaut M."/>
            <person name="Henrissat B."/>
            <person name="Grigoriev I.V."/>
            <person name="Spatafora J.W."/>
            <person name="Aime M.C."/>
        </authorList>
    </citation>
    <scope>NUCLEOTIDE SEQUENCE [LARGE SCALE GENOMIC DNA]</scope>
    <source>
        <strain evidence="11 12">MCA 3645</strain>
    </source>
</reference>
<name>A0A317XW36_9BASI</name>
<organism evidence="11 12">
    <name type="scientific">Testicularia cyperi</name>
    <dbReference type="NCBI Taxonomy" id="1882483"/>
    <lineage>
        <taxon>Eukaryota</taxon>
        <taxon>Fungi</taxon>
        <taxon>Dikarya</taxon>
        <taxon>Basidiomycota</taxon>
        <taxon>Ustilaginomycotina</taxon>
        <taxon>Ustilaginomycetes</taxon>
        <taxon>Ustilaginales</taxon>
        <taxon>Anthracoideaceae</taxon>
        <taxon>Testicularia</taxon>
    </lineage>
</organism>
<dbReference type="GO" id="GO:1990726">
    <property type="term" value="C:Lsm1-7-Pat1 complex"/>
    <property type="evidence" value="ECO:0007669"/>
    <property type="project" value="TreeGrafter"/>
</dbReference>
<evidence type="ECO:0000313" key="12">
    <source>
        <dbReference type="Proteomes" id="UP000246740"/>
    </source>
</evidence>
<keyword evidence="6" id="KW-0508">mRNA splicing</keyword>
<protein>
    <submittedName>
        <fullName evidence="11">U6 snRNA-associated Sm-like protein LSm7</fullName>
    </submittedName>
</protein>
<dbReference type="GO" id="GO:0005689">
    <property type="term" value="C:U12-type spliceosomal complex"/>
    <property type="evidence" value="ECO:0007669"/>
    <property type="project" value="TreeGrafter"/>
</dbReference>
<dbReference type="Gene3D" id="2.30.30.100">
    <property type="match status" value="1"/>
</dbReference>
<accession>A0A317XW36</accession>
<keyword evidence="12" id="KW-1185">Reference proteome</keyword>
<dbReference type="CDD" id="cd01729">
    <property type="entry name" value="LSm7"/>
    <property type="match status" value="1"/>
</dbReference>
<evidence type="ECO:0000256" key="2">
    <source>
        <dbReference type="ARBA" id="ARBA00006850"/>
    </source>
</evidence>
<keyword evidence="8" id="KW-0687">Ribonucleoprotein</keyword>
<keyword evidence="7" id="KW-0539">Nucleus</keyword>
<evidence type="ECO:0000259" key="10">
    <source>
        <dbReference type="PROSITE" id="PS52002"/>
    </source>
</evidence>
<dbReference type="EMBL" id="KZ819190">
    <property type="protein sequence ID" value="PWZ01521.1"/>
    <property type="molecule type" value="Genomic_DNA"/>
</dbReference>
<dbReference type="GO" id="GO:0097526">
    <property type="term" value="C:spliceosomal tri-snRNP complex"/>
    <property type="evidence" value="ECO:0007669"/>
    <property type="project" value="TreeGrafter"/>
</dbReference>
<evidence type="ECO:0000256" key="1">
    <source>
        <dbReference type="ARBA" id="ARBA00004123"/>
    </source>
</evidence>
<dbReference type="GO" id="GO:0000956">
    <property type="term" value="P:nuclear-transcribed mRNA catabolic process"/>
    <property type="evidence" value="ECO:0007669"/>
    <property type="project" value="InterPro"/>
</dbReference>
<dbReference type="GO" id="GO:0000398">
    <property type="term" value="P:mRNA splicing, via spliceosome"/>
    <property type="evidence" value="ECO:0007669"/>
    <property type="project" value="InterPro"/>
</dbReference>
<proteinExistence type="inferred from homology"/>
<evidence type="ECO:0000256" key="5">
    <source>
        <dbReference type="ARBA" id="ARBA00022884"/>
    </source>
</evidence>
<dbReference type="InterPro" id="IPR047575">
    <property type="entry name" value="Sm"/>
</dbReference>
<dbReference type="SMART" id="SM00651">
    <property type="entry name" value="Sm"/>
    <property type="match status" value="1"/>
</dbReference>
<evidence type="ECO:0000313" key="11">
    <source>
        <dbReference type="EMBL" id="PWZ01521.1"/>
    </source>
</evidence>